<evidence type="ECO:0000256" key="3">
    <source>
        <dbReference type="PIRSR" id="PIRSR601559-52"/>
    </source>
</evidence>
<dbReference type="PIRSF" id="PIRSF016839">
    <property type="entry name" value="PhP"/>
    <property type="match status" value="1"/>
</dbReference>
<feature type="binding site" evidence="3">
    <location>
        <position position="224"/>
    </location>
    <ligand>
        <name>a divalent metal cation</name>
        <dbReference type="ChEBI" id="CHEBI:60240"/>
        <label>2</label>
    </ligand>
</feature>
<evidence type="ECO:0000313" key="5">
    <source>
        <dbReference type="EMBL" id="RJP23303.1"/>
    </source>
</evidence>
<dbReference type="EMBL" id="QZKU01000047">
    <property type="protein sequence ID" value="RJP23303.1"/>
    <property type="molecule type" value="Genomic_DNA"/>
</dbReference>
<dbReference type="Pfam" id="PF02126">
    <property type="entry name" value="PTE"/>
    <property type="match status" value="1"/>
</dbReference>
<dbReference type="PANTHER" id="PTHR10819:SF3">
    <property type="entry name" value="PHOSPHOTRIESTERASE-RELATED PROTEIN"/>
    <property type="match status" value="1"/>
</dbReference>
<comment type="caution">
    <text evidence="4">Lacks conserved residue(s) required for the propagation of feature annotation.</text>
</comment>
<protein>
    <submittedName>
        <fullName evidence="5">Aryldialkylphosphatase</fullName>
    </submittedName>
</protein>
<dbReference type="PANTHER" id="PTHR10819">
    <property type="entry name" value="PHOSPHOTRIESTERASE-RELATED"/>
    <property type="match status" value="1"/>
</dbReference>
<organism evidence="5 6">
    <name type="scientific">Abyssobacteria bacterium (strain SURF_5)</name>
    <dbReference type="NCBI Taxonomy" id="2093360"/>
    <lineage>
        <taxon>Bacteria</taxon>
        <taxon>Pseudomonadati</taxon>
        <taxon>Candidatus Hydrogenedentota</taxon>
        <taxon>Candidatus Abyssobacteria</taxon>
    </lineage>
</organism>
<dbReference type="InterPro" id="IPR001559">
    <property type="entry name" value="Phosphotriesterase"/>
</dbReference>
<dbReference type="AlphaFoldDB" id="A0A3A4NRW8"/>
<feature type="binding site" evidence="3">
    <location>
        <position position="291"/>
    </location>
    <ligand>
        <name>a divalent metal cation</name>
        <dbReference type="ChEBI" id="CHEBI:60240"/>
        <label>1</label>
    </ligand>
</feature>
<sequence length="342" mass="37789">MSGPKGRIQTVLGLIEPSKLGFTQTHEHLLVNLIPPGIREGMEGEPITLENIGFLRRNWLSNVYNLYLDDEKVAIEELKRYKNSGGGAIAELTVIGIDRNPEALVRISKATGVHVVMGTGYYTAACHPAEIEDLPPEQIADILVSEFREGAGDTKIKPGIIGEIGLDWPLHPKEEKALRAATLAQIDTGASLNIHPGRAPEAPFDAIGIVKETGGDPERVVMSHLDRTLFGLDEVLRLAETGCYLEYDLFGQESSYYPISDIDMPNDATRIDYIMGLIERGYRDKILVSEDICHKTQLARYGGDGYNHILDNVLPIMRRKGMTEQDIEAVTVKNPARMLAFV</sequence>
<comment type="similarity">
    <text evidence="4">Belongs to the metallo-dependent hydrolases superfamily. Phosphotriesterase family.</text>
</comment>
<proteinExistence type="inferred from homology"/>
<gene>
    <name evidence="5" type="ORF">C4520_06550</name>
</gene>
<dbReference type="Proteomes" id="UP000265882">
    <property type="component" value="Unassembled WGS sequence"/>
</dbReference>
<dbReference type="PROSITE" id="PS51347">
    <property type="entry name" value="PHOSPHOTRIESTERASE_2"/>
    <property type="match status" value="1"/>
</dbReference>
<evidence type="ECO:0000313" key="6">
    <source>
        <dbReference type="Proteomes" id="UP000265882"/>
    </source>
</evidence>
<dbReference type="SUPFAM" id="SSF51556">
    <property type="entry name" value="Metallo-dependent hydrolases"/>
    <property type="match status" value="1"/>
</dbReference>
<evidence type="ECO:0000256" key="1">
    <source>
        <dbReference type="ARBA" id="ARBA00022723"/>
    </source>
</evidence>
<keyword evidence="1 3" id="KW-0479">Metal-binding</keyword>
<keyword evidence="2" id="KW-0378">Hydrolase</keyword>
<feature type="binding site" evidence="3">
    <location>
        <position position="28"/>
    </location>
    <ligand>
        <name>a divalent metal cation</name>
        <dbReference type="ChEBI" id="CHEBI:60240"/>
        <label>1</label>
    </ligand>
</feature>
<accession>A0A3A4NRW8</accession>
<feature type="binding site" evidence="3">
    <location>
        <position position="26"/>
    </location>
    <ligand>
        <name>a divalent metal cation</name>
        <dbReference type="ChEBI" id="CHEBI:60240"/>
        <label>1</label>
    </ligand>
</feature>
<evidence type="ECO:0000256" key="2">
    <source>
        <dbReference type="ARBA" id="ARBA00022801"/>
    </source>
</evidence>
<feature type="binding site" evidence="3">
    <location>
        <position position="163"/>
    </location>
    <ligand>
        <name>a divalent metal cation</name>
        <dbReference type="ChEBI" id="CHEBI:60240"/>
        <label>2</label>
    </ligand>
</feature>
<evidence type="ECO:0000256" key="4">
    <source>
        <dbReference type="PROSITE-ProRule" id="PRU00679"/>
    </source>
</evidence>
<comment type="caution">
    <text evidence="5">The sequence shown here is derived from an EMBL/GenBank/DDBJ whole genome shotgun (WGS) entry which is preliminary data.</text>
</comment>
<dbReference type="GO" id="GO:0008270">
    <property type="term" value="F:zinc ion binding"/>
    <property type="evidence" value="ECO:0007669"/>
    <property type="project" value="InterPro"/>
</dbReference>
<feature type="binding site" evidence="3">
    <location>
        <position position="163"/>
    </location>
    <ligand>
        <name>a divalent metal cation</name>
        <dbReference type="ChEBI" id="CHEBI:60240"/>
        <label>1</label>
    </ligand>
</feature>
<reference evidence="5 6" key="1">
    <citation type="journal article" date="2017" name="ISME J.">
        <title>Energy and carbon metabolisms in a deep terrestrial subsurface fluid microbial community.</title>
        <authorList>
            <person name="Momper L."/>
            <person name="Jungbluth S.P."/>
            <person name="Lee M.D."/>
            <person name="Amend J.P."/>
        </authorList>
    </citation>
    <scope>NUCLEOTIDE SEQUENCE [LARGE SCALE GENOMIC DNA]</scope>
    <source>
        <strain evidence="5">SURF_5</strain>
    </source>
</reference>
<dbReference type="GO" id="GO:0016787">
    <property type="term" value="F:hydrolase activity"/>
    <property type="evidence" value="ECO:0007669"/>
    <property type="project" value="UniProtKB-KW"/>
</dbReference>
<dbReference type="Gene3D" id="3.20.20.140">
    <property type="entry name" value="Metal-dependent hydrolases"/>
    <property type="match status" value="1"/>
</dbReference>
<feature type="binding site" evidence="3">
    <location>
        <position position="195"/>
    </location>
    <ligand>
        <name>a divalent metal cation</name>
        <dbReference type="ChEBI" id="CHEBI:60240"/>
        <label>2</label>
    </ligand>
</feature>
<comment type="cofactor">
    <cofactor evidence="3">
        <name>a divalent metal cation</name>
        <dbReference type="ChEBI" id="CHEBI:60240"/>
    </cofactor>
    <text evidence="3">Binds 2 divalent metal cations per subunit.</text>
</comment>
<dbReference type="InterPro" id="IPR032466">
    <property type="entry name" value="Metal_Hydrolase"/>
</dbReference>
<name>A0A3A4NRW8_ABYX5</name>